<dbReference type="EMBL" id="QWDC01000003">
    <property type="protein sequence ID" value="RFZ91296.1"/>
    <property type="molecule type" value="Genomic_DNA"/>
</dbReference>
<evidence type="ECO:0000256" key="2">
    <source>
        <dbReference type="ARBA" id="ARBA00012438"/>
    </source>
</evidence>
<reference evidence="7 8" key="1">
    <citation type="submission" date="2018-08" db="EMBL/GenBank/DDBJ databases">
        <title>Mucilaginibacter sp. MYSH2.</title>
        <authorList>
            <person name="Seo T."/>
        </authorList>
    </citation>
    <scope>NUCLEOTIDE SEQUENCE [LARGE SCALE GENOMIC DNA]</scope>
    <source>
        <strain evidence="7 8">MYSH2</strain>
    </source>
</reference>
<dbReference type="InterPro" id="IPR003661">
    <property type="entry name" value="HisK_dim/P_dom"/>
</dbReference>
<evidence type="ECO:0000256" key="4">
    <source>
        <dbReference type="SAM" id="Phobius"/>
    </source>
</evidence>
<dbReference type="SMART" id="SM00387">
    <property type="entry name" value="HATPase_c"/>
    <property type="match status" value="1"/>
</dbReference>
<dbReference type="Pfam" id="PF02518">
    <property type="entry name" value="HATPase_c"/>
    <property type="match status" value="1"/>
</dbReference>
<accession>A0A372NQS2</accession>
<dbReference type="Proteomes" id="UP000264217">
    <property type="component" value="Unassembled WGS sequence"/>
</dbReference>
<dbReference type="InterPro" id="IPR011990">
    <property type="entry name" value="TPR-like_helical_dom_sf"/>
</dbReference>
<dbReference type="AlphaFoldDB" id="A0A372NQS2"/>
<gene>
    <name evidence="7" type="ORF">D0C36_20415</name>
</gene>
<keyword evidence="4" id="KW-0812">Transmembrane</keyword>
<keyword evidence="4" id="KW-1133">Transmembrane helix</keyword>
<dbReference type="PROSITE" id="PS50109">
    <property type="entry name" value="HIS_KIN"/>
    <property type="match status" value="1"/>
</dbReference>
<feature type="transmembrane region" description="Helical" evidence="4">
    <location>
        <begin position="170"/>
        <end position="191"/>
    </location>
</feature>
<dbReference type="CDD" id="cd00082">
    <property type="entry name" value="HisKA"/>
    <property type="match status" value="1"/>
</dbReference>
<keyword evidence="3" id="KW-0597">Phosphoprotein</keyword>
<dbReference type="InterPro" id="IPR036097">
    <property type="entry name" value="HisK_dim/P_sf"/>
</dbReference>
<organism evidence="7 8">
    <name type="scientific">Mucilaginibacter conchicola</name>
    <dbReference type="NCBI Taxonomy" id="2303333"/>
    <lineage>
        <taxon>Bacteria</taxon>
        <taxon>Pseudomonadati</taxon>
        <taxon>Bacteroidota</taxon>
        <taxon>Sphingobacteriia</taxon>
        <taxon>Sphingobacteriales</taxon>
        <taxon>Sphingobacteriaceae</taxon>
        <taxon>Mucilaginibacter</taxon>
    </lineage>
</organism>
<feature type="chain" id="PRO_5017026806" description="histidine kinase" evidence="5">
    <location>
        <begin position="20"/>
        <end position="430"/>
    </location>
</feature>
<comment type="catalytic activity">
    <reaction evidence="1">
        <text>ATP + protein L-histidine = ADP + protein N-phospho-L-histidine.</text>
        <dbReference type="EC" id="2.7.13.3"/>
    </reaction>
</comment>
<keyword evidence="8" id="KW-1185">Reference proteome</keyword>
<dbReference type="InterPro" id="IPR004358">
    <property type="entry name" value="Sig_transdc_His_kin-like_C"/>
</dbReference>
<sequence length="430" mass="48051">MTMRIRLMICVLLFMLASACRGNDGAPADTARAGLHRRLSDSAERFAGQHDTAKAIAYHKRALKHARRHLLAEHEARSLIRIAVLLKEQDSSESLTYLDSALRIARQLDRADLLADIMKASSAVYKQRRNYQEALSALEAHQQLLNKLFENNKRKDQARLLAEERRKRELLLFIFISVSLALLTLTFGMYYRRLRRLNKALLKSNRIKDTLFSIIGHDLRGPAGNIMQALDMLGTGLLDASEEKEVTGLLREQSRSFNETLNTLLNWSTAQLKGARPQVAFVNAMSAIQRSLDLLRAQAAAKNIEISATAENPLAVLADTDQLDFVVRNLISNAIKFSYPGGKIQIRTEKKDHTGLIAVHDEGKGIPAEKQAELFSEGQLSSTYGTKGEKGTGLGLMLSWDFIRANHGRIWCESREGDGTTFFISLPLAI</sequence>
<dbReference type="EC" id="2.7.13.3" evidence="2"/>
<dbReference type="PROSITE" id="PS51257">
    <property type="entry name" value="PROKAR_LIPOPROTEIN"/>
    <property type="match status" value="1"/>
</dbReference>
<evidence type="ECO:0000256" key="1">
    <source>
        <dbReference type="ARBA" id="ARBA00000085"/>
    </source>
</evidence>
<dbReference type="SUPFAM" id="SSF47384">
    <property type="entry name" value="Homodimeric domain of signal transducing histidine kinase"/>
    <property type="match status" value="1"/>
</dbReference>
<name>A0A372NQS2_9SPHI</name>
<dbReference type="Gene3D" id="3.30.565.10">
    <property type="entry name" value="Histidine kinase-like ATPase, C-terminal domain"/>
    <property type="match status" value="1"/>
</dbReference>
<keyword evidence="5" id="KW-0732">Signal</keyword>
<dbReference type="InterPro" id="IPR003594">
    <property type="entry name" value="HATPase_dom"/>
</dbReference>
<keyword evidence="7" id="KW-0418">Kinase</keyword>
<comment type="caution">
    <text evidence="7">The sequence shown here is derived from an EMBL/GenBank/DDBJ whole genome shotgun (WGS) entry which is preliminary data.</text>
</comment>
<keyword evidence="7" id="KW-0808">Transferase</keyword>
<evidence type="ECO:0000256" key="3">
    <source>
        <dbReference type="ARBA" id="ARBA00022553"/>
    </source>
</evidence>
<dbReference type="InterPro" id="IPR005467">
    <property type="entry name" value="His_kinase_dom"/>
</dbReference>
<evidence type="ECO:0000313" key="7">
    <source>
        <dbReference type="EMBL" id="RFZ91296.1"/>
    </source>
</evidence>
<feature type="signal peptide" evidence="5">
    <location>
        <begin position="1"/>
        <end position="19"/>
    </location>
</feature>
<dbReference type="InterPro" id="IPR036890">
    <property type="entry name" value="HATPase_C_sf"/>
</dbReference>
<dbReference type="Gene3D" id="1.25.40.10">
    <property type="entry name" value="Tetratricopeptide repeat domain"/>
    <property type="match status" value="1"/>
</dbReference>
<dbReference type="PANTHER" id="PTHR43547">
    <property type="entry name" value="TWO-COMPONENT HISTIDINE KINASE"/>
    <property type="match status" value="1"/>
</dbReference>
<protein>
    <recommendedName>
        <fullName evidence="2">histidine kinase</fullName>
        <ecNumber evidence="2">2.7.13.3</ecNumber>
    </recommendedName>
</protein>
<evidence type="ECO:0000259" key="6">
    <source>
        <dbReference type="PROSITE" id="PS50109"/>
    </source>
</evidence>
<dbReference type="SUPFAM" id="SSF48452">
    <property type="entry name" value="TPR-like"/>
    <property type="match status" value="1"/>
</dbReference>
<dbReference type="SUPFAM" id="SSF55874">
    <property type="entry name" value="ATPase domain of HSP90 chaperone/DNA topoisomerase II/histidine kinase"/>
    <property type="match status" value="1"/>
</dbReference>
<proteinExistence type="predicted"/>
<dbReference type="PANTHER" id="PTHR43547:SF2">
    <property type="entry name" value="HYBRID SIGNAL TRANSDUCTION HISTIDINE KINASE C"/>
    <property type="match status" value="1"/>
</dbReference>
<dbReference type="PRINTS" id="PR00344">
    <property type="entry name" value="BCTRLSENSOR"/>
</dbReference>
<dbReference type="GO" id="GO:0000155">
    <property type="term" value="F:phosphorelay sensor kinase activity"/>
    <property type="evidence" value="ECO:0007669"/>
    <property type="project" value="InterPro"/>
</dbReference>
<dbReference type="CDD" id="cd00075">
    <property type="entry name" value="HATPase"/>
    <property type="match status" value="1"/>
</dbReference>
<evidence type="ECO:0000313" key="8">
    <source>
        <dbReference type="Proteomes" id="UP000264217"/>
    </source>
</evidence>
<evidence type="ECO:0000256" key="5">
    <source>
        <dbReference type="SAM" id="SignalP"/>
    </source>
</evidence>
<feature type="domain" description="Histidine kinase" evidence="6">
    <location>
        <begin position="214"/>
        <end position="430"/>
    </location>
</feature>
<dbReference type="Gene3D" id="1.10.287.130">
    <property type="match status" value="1"/>
</dbReference>
<keyword evidence="4" id="KW-0472">Membrane</keyword>